<evidence type="ECO:0000313" key="1">
    <source>
        <dbReference type="EMBL" id="AMS05446.1"/>
    </source>
</evidence>
<dbReference type="Proteomes" id="UP000178666">
    <property type="component" value="Chromosome"/>
</dbReference>
<name>A0AAC8YF06_9ACTN</name>
<reference evidence="2 4" key="1">
    <citation type="journal article" date="2016" name="Plant Dis.">
        <title>Improved production of propionic acid using genome shuffling.</title>
        <authorList>
            <person name="Luna-Flores C.H."/>
            <person name="Palfreyman R.W."/>
            <person name="Kromer J.O."/>
            <person name="Nielsen L.K."/>
            <person name="Marcellin E."/>
        </authorList>
    </citation>
    <scope>NUCLEOTIDE SEQUENCE [LARGE SCALE GENOMIC DNA]</scope>
    <source>
        <strain evidence="2 4">F3E8</strain>
    </source>
</reference>
<dbReference type="InterPro" id="IPR037479">
    <property type="entry name" value="Tauto_MSAD"/>
</dbReference>
<dbReference type="SUPFAM" id="SSF55331">
    <property type="entry name" value="Tautomerase/MIF"/>
    <property type="match status" value="1"/>
</dbReference>
<dbReference type="PANTHER" id="PTHR38460">
    <property type="entry name" value="TAUTOMERASE YOLI-RELATED"/>
    <property type="match status" value="1"/>
</dbReference>
<sequence length="145" mass="15992">MPLVRIDRNKGRTDVDVRAISDAVHFALVDELHIPASDRFQIVTQHDHGEIIAEDAGLGFQRDLEVVMINILTQAGRTEAEKQGLFARIAENLGRVGVAPQNVFIGYDENTPNDWSFGFGRSQYVTGELQTPAQRHLPEVGADAA</sequence>
<keyword evidence="4" id="KW-1185">Reference proteome</keyword>
<dbReference type="PANTHER" id="PTHR38460:SF1">
    <property type="entry name" value="TAUTOMERASE YOLI-RELATED"/>
    <property type="match status" value="1"/>
</dbReference>
<dbReference type="Pfam" id="PF14552">
    <property type="entry name" value="Tautomerase_2"/>
    <property type="match status" value="1"/>
</dbReference>
<dbReference type="Gene3D" id="3.30.429.10">
    <property type="entry name" value="Macrophage Migration Inhibitory Factor"/>
    <property type="match status" value="1"/>
</dbReference>
<dbReference type="EMBL" id="CP015970">
    <property type="protein sequence ID" value="AOZ46922.1"/>
    <property type="molecule type" value="Genomic_DNA"/>
</dbReference>
<organism evidence="1 3">
    <name type="scientific">Acidipropionibacterium acidipropionici</name>
    <dbReference type="NCBI Taxonomy" id="1748"/>
    <lineage>
        <taxon>Bacteria</taxon>
        <taxon>Bacillati</taxon>
        <taxon>Actinomycetota</taxon>
        <taxon>Actinomycetes</taxon>
        <taxon>Propionibacteriales</taxon>
        <taxon>Propionibacteriaceae</taxon>
        <taxon>Acidipropionibacterium</taxon>
    </lineage>
</organism>
<reference evidence="1 3" key="2">
    <citation type="submission" date="2016-02" db="EMBL/GenBank/DDBJ databases">
        <title>Complete Genome Sequence of Propionibacterium acidipropionici ATCC 55737.</title>
        <authorList>
            <person name="Luna Flores C.H."/>
            <person name="Nielsen L.K."/>
            <person name="Marcellin E."/>
        </authorList>
    </citation>
    <scope>NUCLEOTIDE SEQUENCE [LARGE SCALE GENOMIC DNA]</scope>
    <source>
        <strain evidence="1 3">ATCC 55737</strain>
    </source>
</reference>
<dbReference type="Proteomes" id="UP000075221">
    <property type="component" value="Chromosome"/>
</dbReference>
<evidence type="ECO:0000313" key="2">
    <source>
        <dbReference type="EMBL" id="AOZ46922.1"/>
    </source>
</evidence>
<evidence type="ECO:0000313" key="4">
    <source>
        <dbReference type="Proteomes" id="UP000178666"/>
    </source>
</evidence>
<proteinExistence type="predicted"/>
<dbReference type="EMBL" id="CP014352">
    <property type="protein sequence ID" value="AMS05446.1"/>
    <property type="molecule type" value="Genomic_DNA"/>
</dbReference>
<dbReference type="AlphaFoldDB" id="A0AAC8YF06"/>
<dbReference type="RefSeq" id="WP_062819545.1">
    <property type="nucleotide sequence ID" value="NZ_CP014352.1"/>
</dbReference>
<dbReference type="InterPro" id="IPR014347">
    <property type="entry name" value="Tautomerase/MIF_sf"/>
</dbReference>
<protein>
    <submittedName>
        <fullName evidence="1">Tautomerase</fullName>
    </submittedName>
</protein>
<gene>
    <name evidence="2" type="ORF">A8L58_09685</name>
    <name evidence="1" type="ORF">AXH35_08230</name>
</gene>
<evidence type="ECO:0000313" key="3">
    <source>
        <dbReference type="Proteomes" id="UP000075221"/>
    </source>
</evidence>
<accession>A0AAC8YF06</accession>